<protein>
    <submittedName>
        <fullName evidence="2">Ovule protein</fullName>
    </submittedName>
</protein>
<dbReference type="Proteomes" id="UP000887580">
    <property type="component" value="Unplaced"/>
</dbReference>
<proteinExistence type="predicted"/>
<dbReference type="WBParaSite" id="PS1159_v2.g18708.t1">
    <property type="protein sequence ID" value="PS1159_v2.g18708.t1"/>
    <property type="gene ID" value="PS1159_v2.g18708"/>
</dbReference>
<reference evidence="2" key="1">
    <citation type="submission" date="2022-11" db="UniProtKB">
        <authorList>
            <consortium name="WormBaseParasite"/>
        </authorList>
    </citation>
    <scope>IDENTIFICATION</scope>
</reference>
<accession>A0AC35FMV2</accession>
<evidence type="ECO:0000313" key="1">
    <source>
        <dbReference type="Proteomes" id="UP000887580"/>
    </source>
</evidence>
<organism evidence="1 2">
    <name type="scientific">Panagrolaimus sp. PS1159</name>
    <dbReference type="NCBI Taxonomy" id="55785"/>
    <lineage>
        <taxon>Eukaryota</taxon>
        <taxon>Metazoa</taxon>
        <taxon>Ecdysozoa</taxon>
        <taxon>Nematoda</taxon>
        <taxon>Chromadorea</taxon>
        <taxon>Rhabditida</taxon>
        <taxon>Tylenchina</taxon>
        <taxon>Panagrolaimomorpha</taxon>
        <taxon>Panagrolaimoidea</taxon>
        <taxon>Panagrolaimidae</taxon>
        <taxon>Panagrolaimus</taxon>
    </lineage>
</organism>
<name>A0AC35FMV2_9BILA</name>
<sequence>MAALLSNTKALDLIAYCQITRSNFFNFSLYFFVCYLKAALYKLLITPLYSPCSSLSLLFVSLYFVLFIFDCNRFIIFFYSPR</sequence>
<evidence type="ECO:0000313" key="2">
    <source>
        <dbReference type="WBParaSite" id="PS1159_v2.g18708.t1"/>
    </source>
</evidence>